<evidence type="ECO:0000256" key="10">
    <source>
        <dbReference type="SAM" id="Phobius"/>
    </source>
</evidence>
<keyword evidence="10" id="KW-0812">Transmembrane</keyword>
<comment type="pathway">
    <text evidence="2">Glycan metabolism; cellulose degradation.</text>
</comment>
<reference evidence="12" key="1">
    <citation type="submission" date="2020-05" db="EMBL/GenBank/DDBJ databases">
        <title>Phylogenomic resolution of chytrid fungi.</title>
        <authorList>
            <person name="Stajich J.E."/>
            <person name="Amses K."/>
            <person name="Simmons R."/>
            <person name="Seto K."/>
            <person name="Myers J."/>
            <person name="Bonds A."/>
            <person name="Quandt C.A."/>
            <person name="Barry K."/>
            <person name="Liu P."/>
            <person name="Grigoriev I."/>
            <person name="Longcore J.E."/>
            <person name="James T.Y."/>
        </authorList>
    </citation>
    <scope>NUCLEOTIDE SEQUENCE</scope>
    <source>
        <strain evidence="12">JEL0513</strain>
    </source>
</reference>
<dbReference type="InterPro" id="IPR036962">
    <property type="entry name" value="Glyco_hydro_3_N_sf"/>
</dbReference>
<dbReference type="AlphaFoldDB" id="A0AAD5T0U8"/>
<dbReference type="EC" id="3.2.1.21" evidence="4"/>
<evidence type="ECO:0000256" key="2">
    <source>
        <dbReference type="ARBA" id="ARBA00004987"/>
    </source>
</evidence>
<proteinExistence type="inferred from homology"/>
<name>A0AAD5T0U8_9FUNG</name>
<gene>
    <name evidence="12" type="ORF">HK100_002835</name>
</gene>
<sequence>MKENKLDGEKRVITQSKKMRGVLVIVLALTGLLFVRLVYRIGGPDISANIIGVNSGDDRRNDLNEQNSAGEQAKKWLSAKIRARKVVATMRREEKEAGVAGVGWAKGPCVGNVAPLPGLKQGLCLQVSQPFFTFPSANIDNLAIFSLIKDAPMGVRLAPNVSAFPSALNAAASFDKRLMYKYGALLGAEFRALGVHVALGPMTNLIRVPAGGRNWEGPGADPFLASVQAAAMVRGIQSQGVIATVKHLIANEQEHYRFDYSSNLDKRTLMEVYFAPFEACVRAGVAAVMCSYNRLNQIYTCAHDELINGILKGPDINFQGFVMTDWGAHYSFVASDMVMAGEDASKSVDGLTAKDIPENRLDDMVTRILSAHYVLGQDEGFPNVQFNSWEQKEKNVYNFDYRFKQHASFIRELGAASTVLLKNSKKILPLSEGSSVAVIGEDARRPNILNEFDDRGGNDGTLAQGWGSGTSEFPYLISPLEAISSRAAVISSTDNYDLNSAKNAASSASFAIVFANSDSGEARLVEGHEGDRNDLKLWHKSDALITAVASANQNTIVVLHTVGAVDMPWINHPNISAVVLALLPGQESGAALASVLFGDVNPSARLPFTIHESRRNYAADVLYDSNQEIPQITYSEGLYFDYRHADKFNITPVFSFGHGLSYSTFTYSRLTVTRVHTNDEQSAVSVKLRVKNNDFALDGHEVVQVYVAFPEAADEPPKLLKGFERVWIRRGKAADVEIVVEAKDLRVWGVGGWTFVKGSYKFLVGASSTDIRLQKEFLWR</sequence>
<comment type="catalytic activity">
    <reaction evidence="1">
        <text>Hydrolysis of terminal, non-reducing beta-D-glucosyl residues with release of beta-D-glucose.</text>
        <dbReference type="EC" id="3.2.1.21"/>
    </reaction>
</comment>
<dbReference type="InterPro" id="IPR002772">
    <property type="entry name" value="Glyco_hydro_3_C"/>
</dbReference>
<keyword evidence="9" id="KW-0624">Polysaccharide degradation</keyword>
<dbReference type="Gene3D" id="3.20.20.300">
    <property type="entry name" value="Glycoside hydrolase, family 3, N-terminal domain"/>
    <property type="match status" value="1"/>
</dbReference>
<keyword evidence="5" id="KW-0378">Hydrolase</keyword>
<evidence type="ECO:0000313" key="13">
    <source>
        <dbReference type="Proteomes" id="UP001211907"/>
    </source>
</evidence>
<dbReference type="InterPro" id="IPR013783">
    <property type="entry name" value="Ig-like_fold"/>
</dbReference>
<accession>A0AAD5T0U8</accession>
<dbReference type="SMART" id="SM01217">
    <property type="entry name" value="Fn3_like"/>
    <property type="match status" value="1"/>
</dbReference>
<dbReference type="PRINTS" id="PR00133">
    <property type="entry name" value="GLHYDRLASE3"/>
</dbReference>
<dbReference type="Pfam" id="PF00933">
    <property type="entry name" value="Glyco_hydro_3"/>
    <property type="match status" value="1"/>
</dbReference>
<keyword evidence="10" id="KW-1133">Transmembrane helix</keyword>
<dbReference type="PANTHER" id="PTHR42715">
    <property type="entry name" value="BETA-GLUCOSIDASE"/>
    <property type="match status" value="1"/>
</dbReference>
<dbReference type="InterPro" id="IPR036881">
    <property type="entry name" value="Glyco_hydro_3_C_sf"/>
</dbReference>
<dbReference type="SUPFAM" id="SSF52279">
    <property type="entry name" value="Beta-D-glucan exohydrolase, C-terminal domain"/>
    <property type="match status" value="1"/>
</dbReference>
<feature type="domain" description="Fibronectin type III-like" evidence="11">
    <location>
        <begin position="701"/>
        <end position="768"/>
    </location>
</feature>
<dbReference type="EMBL" id="JADGJH010001674">
    <property type="protein sequence ID" value="KAJ3111026.1"/>
    <property type="molecule type" value="Genomic_DNA"/>
</dbReference>
<comment type="caution">
    <text evidence="12">The sequence shown here is derived from an EMBL/GenBank/DDBJ whole genome shotgun (WGS) entry which is preliminary data.</text>
</comment>
<keyword evidence="8" id="KW-0326">Glycosidase</keyword>
<evidence type="ECO:0000256" key="6">
    <source>
        <dbReference type="ARBA" id="ARBA00023001"/>
    </source>
</evidence>
<evidence type="ECO:0000313" key="12">
    <source>
        <dbReference type="EMBL" id="KAJ3111026.1"/>
    </source>
</evidence>
<dbReference type="Pfam" id="PF01915">
    <property type="entry name" value="Glyco_hydro_3_C"/>
    <property type="match status" value="1"/>
</dbReference>
<protein>
    <recommendedName>
        <fullName evidence="4">beta-glucosidase</fullName>
        <ecNumber evidence="4">3.2.1.21</ecNumber>
    </recommendedName>
</protein>
<evidence type="ECO:0000256" key="1">
    <source>
        <dbReference type="ARBA" id="ARBA00000448"/>
    </source>
</evidence>
<evidence type="ECO:0000256" key="7">
    <source>
        <dbReference type="ARBA" id="ARBA00023277"/>
    </source>
</evidence>
<feature type="transmembrane region" description="Helical" evidence="10">
    <location>
        <begin position="21"/>
        <end position="39"/>
    </location>
</feature>
<dbReference type="PANTHER" id="PTHR42715:SF2">
    <property type="entry name" value="BETA-GLUCOSIDASE F-RELATED"/>
    <property type="match status" value="1"/>
</dbReference>
<dbReference type="Pfam" id="PF14310">
    <property type="entry name" value="Fn3-like"/>
    <property type="match status" value="1"/>
</dbReference>
<keyword evidence="13" id="KW-1185">Reference proteome</keyword>
<evidence type="ECO:0000256" key="4">
    <source>
        <dbReference type="ARBA" id="ARBA00012744"/>
    </source>
</evidence>
<dbReference type="InterPro" id="IPR017853">
    <property type="entry name" value="GH"/>
</dbReference>
<evidence type="ECO:0000256" key="5">
    <source>
        <dbReference type="ARBA" id="ARBA00022801"/>
    </source>
</evidence>
<organism evidence="12 13">
    <name type="scientific">Physocladia obscura</name>
    <dbReference type="NCBI Taxonomy" id="109957"/>
    <lineage>
        <taxon>Eukaryota</taxon>
        <taxon>Fungi</taxon>
        <taxon>Fungi incertae sedis</taxon>
        <taxon>Chytridiomycota</taxon>
        <taxon>Chytridiomycota incertae sedis</taxon>
        <taxon>Chytridiomycetes</taxon>
        <taxon>Chytridiales</taxon>
        <taxon>Chytriomycetaceae</taxon>
        <taxon>Physocladia</taxon>
    </lineage>
</organism>
<evidence type="ECO:0000256" key="9">
    <source>
        <dbReference type="ARBA" id="ARBA00023326"/>
    </source>
</evidence>
<evidence type="ECO:0000256" key="8">
    <source>
        <dbReference type="ARBA" id="ARBA00023295"/>
    </source>
</evidence>
<dbReference type="Proteomes" id="UP001211907">
    <property type="component" value="Unassembled WGS sequence"/>
</dbReference>
<dbReference type="InterPro" id="IPR026891">
    <property type="entry name" value="Fn3-like"/>
</dbReference>
<keyword evidence="6" id="KW-0136">Cellulose degradation</keyword>
<dbReference type="GO" id="GO:0008422">
    <property type="term" value="F:beta-glucosidase activity"/>
    <property type="evidence" value="ECO:0007669"/>
    <property type="project" value="UniProtKB-EC"/>
</dbReference>
<dbReference type="InterPro" id="IPR050288">
    <property type="entry name" value="Cellulose_deg_GH3"/>
</dbReference>
<dbReference type="Gene3D" id="3.40.50.1700">
    <property type="entry name" value="Glycoside hydrolase family 3 C-terminal domain"/>
    <property type="match status" value="1"/>
</dbReference>
<evidence type="ECO:0000256" key="3">
    <source>
        <dbReference type="ARBA" id="ARBA00005336"/>
    </source>
</evidence>
<dbReference type="InterPro" id="IPR001764">
    <property type="entry name" value="Glyco_hydro_3_N"/>
</dbReference>
<comment type="similarity">
    <text evidence="3">Belongs to the glycosyl hydrolase 3 family.</text>
</comment>
<dbReference type="Gene3D" id="2.60.40.10">
    <property type="entry name" value="Immunoglobulins"/>
    <property type="match status" value="1"/>
</dbReference>
<dbReference type="FunFam" id="3.40.50.1700:FF:000003">
    <property type="entry name" value="Probable beta-glucosidase"/>
    <property type="match status" value="1"/>
</dbReference>
<dbReference type="GO" id="GO:0030245">
    <property type="term" value="P:cellulose catabolic process"/>
    <property type="evidence" value="ECO:0007669"/>
    <property type="project" value="UniProtKB-KW"/>
</dbReference>
<keyword evidence="7" id="KW-0119">Carbohydrate metabolism</keyword>
<evidence type="ECO:0000259" key="11">
    <source>
        <dbReference type="SMART" id="SM01217"/>
    </source>
</evidence>
<dbReference type="SUPFAM" id="SSF51445">
    <property type="entry name" value="(Trans)glycosidases"/>
    <property type="match status" value="1"/>
</dbReference>
<keyword evidence="10" id="KW-0472">Membrane</keyword>